<evidence type="ECO:0000313" key="3">
    <source>
        <dbReference type="Proteomes" id="UP000176826"/>
    </source>
</evidence>
<gene>
    <name evidence="2" type="ORF">A3F97_02345</name>
</gene>
<evidence type="ECO:0000313" key="2">
    <source>
        <dbReference type="EMBL" id="OGJ04337.1"/>
    </source>
</evidence>
<dbReference type="AlphaFoldDB" id="A0A1F6YDD8"/>
<name>A0A1F6YDD8_9BACT</name>
<sequence length="133" mass="15764">MYFLLILFFTSLLGIIFMIGKKLVLLKNGQILSREETFLKAPYLEEWKHLTVKNIKKHGYTGLVATIRLYVRSSNLLKNKYQEVKIRIKNVREKSQNGGLSEKKEASKFLKMISEYKHKIREIKHKIHEEENL</sequence>
<feature type="coiled-coil region" evidence="1">
    <location>
        <begin position="74"/>
        <end position="133"/>
    </location>
</feature>
<evidence type="ECO:0000256" key="1">
    <source>
        <dbReference type="SAM" id="Coils"/>
    </source>
</evidence>
<dbReference type="Proteomes" id="UP000176826">
    <property type="component" value="Unassembled WGS sequence"/>
</dbReference>
<proteinExistence type="predicted"/>
<accession>A0A1F6YDD8</accession>
<dbReference type="EMBL" id="MFVT01000005">
    <property type="protein sequence ID" value="OGJ04337.1"/>
    <property type="molecule type" value="Genomic_DNA"/>
</dbReference>
<reference evidence="2 3" key="1">
    <citation type="journal article" date="2016" name="Nat. Commun.">
        <title>Thousands of microbial genomes shed light on interconnected biogeochemical processes in an aquifer system.</title>
        <authorList>
            <person name="Anantharaman K."/>
            <person name="Brown C.T."/>
            <person name="Hug L.A."/>
            <person name="Sharon I."/>
            <person name="Castelle C.J."/>
            <person name="Probst A.J."/>
            <person name="Thomas B.C."/>
            <person name="Singh A."/>
            <person name="Wilkins M.J."/>
            <person name="Karaoz U."/>
            <person name="Brodie E.L."/>
            <person name="Williams K.H."/>
            <person name="Hubbard S.S."/>
            <person name="Banfield J.F."/>
        </authorList>
    </citation>
    <scope>NUCLEOTIDE SEQUENCE [LARGE SCALE GENOMIC DNA]</scope>
</reference>
<comment type="caution">
    <text evidence="2">The sequence shown here is derived from an EMBL/GenBank/DDBJ whole genome shotgun (WGS) entry which is preliminary data.</text>
</comment>
<organism evidence="2 3">
    <name type="scientific">Candidatus Nomurabacteria bacterium RIFCSPLOWO2_12_FULL_41_10</name>
    <dbReference type="NCBI Taxonomy" id="1801795"/>
    <lineage>
        <taxon>Bacteria</taxon>
        <taxon>Candidatus Nomuraibacteriota</taxon>
    </lineage>
</organism>
<keyword evidence="1" id="KW-0175">Coiled coil</keyword>
<protein>
    <submittedName>
        <fullName evidence="2">Uncharacterized protein</fullName>
    </submittedName>
</protein>